<dbReference type="Gene3D" id="3.10.310.10">
    <property type="entry name" value="Diaminopimelate Epimerase, Chain A, domain 1"/>
    <property type="match status" value="2"/>
</dbReference>
<evidence type="ECO:0000313" key="4">
    <source>
        <dbReference type="Proteomes" id="UP000286908"/>
    </source>
</evidence>
<dbReference type="NCBIfam" id="TIGR00654">
    <property type="entry name" value="PhzF_family"/>
    <property type="match status" value="1"/>
</dbReference>
<feature type="active site" evidence="2">
    <location>
        <position position="49"/>
    </location>
</feature>
<proteinExistence type="inferred from homology"/>
<dbReference type="GO" id="GO:0005737">
    <property type="term" value="C:cytoplasm"/>
    <property type="evidence" value="ECO:0007669"/>
    <property type="project" value="TreeGrafter"/>
</dbReference>
<evidence type="ECO:0000256" key="2">
    <source>
        <dbReference type="PIRSR" id="PIRSR016184-1"/>
    </source>
</evidence>
<comment type="similarity">
    <text evidence="1">Belongs to the PhzF family.</text>
</comment>
<accession>A0A433ZUL6</accession>
<dbReference type="AlphaFoldDB" id="A0A433ZUL6"/>
<dbReference type="Pfam" id="PF02567">
    <property type="entry name" value="PhzC-PhzF"/>
    <property type="match status" value="1"/>
</dbReference>
<dbReference type="PANTHER" id="PTHR13774:SF32">
    <property type="entry name" value="ANTISENSE-ENHANCING SEQUENCE 1"/>
    <property type="match status" value="1"/>
</dbReference>
<comment type="caution">
    <text evidence="3">The sequence shown here is derived from an EMBL/GenBank/DDBJ whole genome shotgun (WGS) entry which is preliminary data.</text>
</comment>
<dbReference type="PANTHER" id="PTHR13774">
    <property type="entry name" value="PHENAZINE BIOSYNTHESIS PROTEIN"/>
    <property type="match status" value="1"/>
</dbReference>
<dbReference type="SUPFAM" id="SSF54506">
    <property type="entry name" value="Diaminopimelate epimerase-like"/>
    <property type="match status" value="1"/>
</dbReference>
<name>A0A433ZUL6_MORMO</name>
<dbReference type="EMBL" id="NRQY01000001">
    <property type="protein sequence ID" value="RUT65801.1"/>
    <property type="molecule type" value="Genomic_DNA"/>
</dbReference>
<protein>
    <submittedName>
        <fullName evidence="3">Phenazine biosynthesis protein PhzF</fullName>
    </submittedName>
</protein>
<dbReference type="PIRSF" id="PIRSF016184">
    <property type="entry name" value="PhzC_PhzF"/>
    <property type="match status" value="1"/>
</dbReference>
<evidence type="ECO:0000313" key="3">
    <source>
        <dbReference type="EMBL" id="RUT65801.1"/>
    </source>
</evidence>
<dbReference type="GO" id="GO:0016853">
    <property type="term" value="F:isomerase activity"/>
    <property type="evidence" value="ECO:0007669"/>
    <property type="project" value="TreeGrafter"/>
</dbReference>
<gene>
    <name evidence="3" type="ORF">CKG00_04865</name>
</gene>
<dbReference type="InterPro" id="IPR003719">
    <property type="entry name" value="Phenazine_PhzF-like"/>
</dbReference>
<organism evidence="3 4">
    <name type="scientific">Morganella morganii</name>
    <name type="common">Proteus morganii</name>
    <dbReference type="NCBI Taxonomy" id="582"/>
    <lineage>
        <taxon>Bacteria</taxon>
        <taxon>Pseudomonadati</taxon>
        <taxon>Pseudomonadota</taxon>
        <taxon>Gammaproteobacteria</taxon>
        <taxon>Enterobacterales</taxon>
        <taxon>Morganellaceae</taxon>
        <taxon>Morganella</taxon>
    </lineage>
</organism>
<evidence type="ECO:0000256" key="1">
    <source>
        <dbReference type="ARBA" id="ARBA00008270"/>
    </source>
</evidence>
<reference evidence="3 4" key="1">
    <citation type="submission" date="2017-08" db="EMBL/GenBank/DDBJ databases">
        <title>Draft genome sequence of pheromone producing symbiont Morganella morganii, of the female New Zealand grass grub Costelytra giveni.</title>
        <authorList>
            <person name="Laugraud A."/>
            <person name="Young S.D."/>
            <person name="Hurst M.H."/>
        </authorList>
    </citation>
    <scope>NUCLEOTIDE SEQUENCE [LARGE SCALE GENOMIC DNA]</scope>
    <source>
        <strain evidence="3 4">MMsCG</strain>
    </source>
</reference>
<dbReference type="Proteomes" id="UP000286908">
    <property type="component" value="Unassembled WGS sequence"/>
</dbReference>
<dbReference type="OrthoDB" id="9788221at2"/>
<sequence>MNSKTHPFYQVDVFSDVPLLGNALAVVADADDMTDEEMHRFARWTNLSETTFLLKPQNPQADYRVRIFTPDGELPFAGHPTLGSCHVWKQHTGFSETRDIIQECAAGLITLRQSEQGTAFAAPPVINERMLTEDECNIIARAYGIPRNAILQAKYIDNGPAWTGVEMDSADRLLAISPDYSLLSQSGNKALYKIGVCAKYPAGSEALLAVRAFINRRGAEDPVTGSLNAALAQWLIGNGTLPPHYLARQGESVKRDGWLSVRQDADGIWVGGAVTGCIRGQVSLL</sequence>